<dbReference type="AlphaFoldDB" id="A0A544TBQ1"/>
<dbReference type="Pfam" id="PF07550">
    <property type="entry name" value="Shr-like_HID"/>
    <property type="match status" value="1"/>
</dbReference>
<evidence type="ECO:0000313" key="2">
    <source>
        <dbReference type="EMBL" id="TQR14887.1"/>
    </source>
</evidence>
<comment type="caution">
    <text evidence="2">The sequence shown here is derived from an EMBL/GenBank/DDBJ whole genome shotgun (WGS) entry which is preliminary data.</text>
</comment>
<keyword evidence="3" id="KW-1185">Reference proteome</keyword>
<dbReference type="OrthoDB" id="9809583at2"/>
<evidence type="ECO:0000313" key="3">
    <source>
        <dbReference type="Proteomes" id="UP000317316"/>
    </source>
</evidence>
<protein>
    <submittedName>
        <fullName evidence="2">DUF1533 domain-containing protein</fullName>
    </submittedName>
</protein>
<name>A0A544TBQ1_9BACI</name>
<accession>A0A544TBQ1</accession>
<feature type="domain" description="Heme-binding protein Shr-like Hb-interacting" evidence="1">
    <location>
        <begin position="9"/>
        <end position="90"/>
    </location>
</feature>
<reference evidence="2 3" key="1">
    <citation type="submission" date="2019-05" db="EMBL/GenBank/DDBJ databases">
        <title>Psychrobacillus vulpis sp. nov., a new species isolated from feces of a red fox that inhabits in The Tablas de Daimiel Natural Park, Albacete, Spain.</title>
        <authorList>
            <person name="Rodriguez M."/>
            <person name="Reina J.C."/>
            <person name="Bejar V."/>
            <person name="Llamas I."/>
        </authorList>
    </citation>
    <scope>NUCLEOTIDE SEQUENCE [LARGE SCALE GENOMIC DNA]</scope>
    <source>
        <strain evidence="2 3">NEAU-3TGS17</strain>
    </source>
</reference>
<organism evidence="2 3">
    <name type="scientific">Psychrobacillus lasiicapitis</name>
    <dbReference type="NCBI Taxonomy" id="1636719"/>
    <lineage>
        <taxon>Bacteria</taxon>
        <taxon>Bacillati</taxon>
        <taxon>Bacillota</taxon>
        <taxon>Bacilli</taxon>
        <taxon>Bacillales</taxon>
        <taxon>Bacillaceae</taxon>
        <taxon>Psychrobacillus</taxon>
    </lineage>
</organism>
<dbReference type="Proteomes" id="UP000317316">
    <property type="component" value="Unassembled WGS sequence"/>
</dbReference>
<dbReference type="EMBL" id="VDGH01000003">
    <property type="protein sequence ID" value="TQR14887.1"/>
    <property type="molecule type" value="Genomic_DNA"/>
</dbReference>
<evidence type="ECO:0000259" key="1">
    <source>
        <dbReference type="Pfam" id="PF07550"/>
    </source>
</evidence>
<gene>
    <name evidence="2" type="ORF">FG382_05330</name>
</gene>
<dbReference type="InterPro" id="IPR011432">
    <property type="entry name" value="Shr-like_HID"/>
</dbReference>
<proteinExistence type="predicted"/>
<sequence>MLLPPTLLTDSTEATVDNIFDITFIDNSAWRSAVTDVQVNGVSVGVGNWILNEGHLLLDPVDIPSLQTPGNKDITIIANEYSVVSVQQYVAVGKFSEANSSVKPNAGLVPGPGKGFSMVLTAKDRYDNLIKGYQFKLDIIINNNNPLNGEWVYYYNNRHMVSITADKLNLPSLTDGSGATYPSFQWAPSGDRGDSTQIVWRDQDGNLIFTPTTVTY</sequence>
<dbReference type="RefSeq" id="WP_142537866.1">
    <property type="nucleotide sequence ID" value="NZ_BMIE01000001.1"/>
</dbReference>